<evidence type="ECO:0000259" key="8">
    <source>
        <dbReference type="SMART" id="SM00487"/>
    </source>
</evidence>
<feature type="compositionally biased region" description="Basic and acidic residues" evidence="6">
    <location>
        <begin position="1069"/>
        <end position="1078"/>
    </location>
</feature>
<dbReference type="Gene3D" id="3.40.50.300">
    <property type="entry name" value="P-loop containing nucleotide triphosphate hydrolases"/>
    <property type="match status" value="2"/>
</dbReference>
<dbReference type="PANTHER" id="PTHR43788">
    <property type="entry name" value="DNA2/NAM7 HELICASE FAMILY MEMBER"/>
    <property type="match status" value="1"/>
</dbReference>
<organism evidence="9">
    <name type="scientific">marine sediment metagenome</name>
    <dbReference type="NCBI Taxonomy" id="412755"/>
    <lineage>
        <taxon>unclassified sequences</taxon>
        <taxon>metagenomes</taxon>
        <taxon>ecological metagenomes</taxon>
    </lineage>
</organism>
<reference evidence="9" key="1">
    <citation type="journal article" date="2015" name="Nature">
        <title>Complex archaea that bridge the gap between prokaryotes and eukaryotes.</title>
        <authorList>
            <person name="Spang A."/>
            <person name="Saw J.H."/>
            <person name="Jorgensen S.L."/>
            <person name="Zaremba-Niedzwiedzka K."/>
            <person name="Martijn J."/>
            <person name="Lind A.E."/>
            <person name="van Eijk R."/>
            <person name="Schleper C."/>
            <person name="Guy L."/>
            <person name="Ettema T.J."/>
        </authorList>
    </citation>
    <scope>NUCLEOTIDE SEQUENCE</scope>
</reference>
<comment type="caution">
    <text evidence="9">The sequence shown here is derived from an EMBL/GenBank/DDBJ whole genome shotgun (WGS) entry which is preliminary data.</text>
</comment>
<dbReference type="SUPFAM" id="SSF52540">
    <property type="entry name" value="P-loop containing nucleoside triphosphate hydrolases"/>
    <property type="match status" value="1"/>
</dbReference>
<feature type="domain" description="AAA+ ATPase" evidence="7">
    <location>
        <begin position="404"/>
        <end position="616"/>
    </location>
</feature>
<evidence type="ECO:0008006" key="10">
    <source>
        <dbReference type="Google" id="ProtNLM"/>
    </source>
</evidence>
<dbReference type="GO" id="GO:0016787">
    <property type="term" value="F:hydrolase activity"/>
    <property type="evidence" value="ECO:0007669"/>
    <property type="project" value="UniProtKB-KW"/>
</dbReference>
<protein>
    <recommendedName>
        <fullName evidence="10">AAA+ ATPase domain-containing protein</fullName>
    </recommendedName>
</protein>
<dbReference type="InterPro" id="IPR050534">
    <property type="entry name" value="Coronavir_polyprotein_1ab"/>
</dbReference>
<keyword evidence="5" id="KW-0067">ATP-binding</keyword>
<dbReference type="PANTHER" id="PTHR43788:SF8">
    <property type="entry name" value="DNA-BINDING PROTEIN SMUBP-2"/>
    <property type="match status" value="1"/>
</dbReference>
<dbReference type="EMBL" id="LAZR01001605">
    <property type="protein sequence ID" value="KKN42096.1"/>
    <property type="molecule type" value="Genomic_DNA"/>
</dbReference>
<evidence type="ECO:0000256" key="5">
    <source>
        <dbReference type="ARBA" id="ARBA00022840"/>
    </source>
</evidence>
<feature type="region of interest" description="Disordered" evidence="6">
    <location>
        <begin position="1033"/>
        <end position="1078"/>
    </location>
</feature>
<dbReference type="SMART" id="SM00382">
    <property type="entry name" value="AAA"/>
    <property type="match status" value="1"/>
</dbReference>
<dbReference type="GO" id="GO:0043139">
    <property type="term" value="F:5'-3' DNA helicase activity"/>
    <property type="evidence" value="ECO:0007669"/>
    <property type="project" value="TreeGrafter"/>
</dbReference>
<dbReference type="GO" id="GO:0005524">
    <property type="term" value="F:ATP binding"/>
    <property type="evidence" value="ECO:0007669"/>
    <property type="project" value="UniProtKB-KW"/>
</dbReference>
<proteinExistence type="inferred from homology"/>
<dbReference type="InterPro" id="IPR014001">
    <property type="entry name" value="Helicase_ATP-bd"/>
</dbReference>
<evidence type="ECO:0000256" key="4">
    <source>
        <dbReference type="ARBA" id="ARBA00022806"/>
    </source>
</evidence>
<evidence type="ECO:0000256" key="2">
    <source>
        <dbReference type="ARBA" id="ARBA00022741"/>
    </source>
</evidence>
<dbReference type="InterPro" id="IPR047187">
    <property type="entry name" value="SF1_C_Upf1"/>
</dbReference>
<evidence type="ECO:0000256" key="3">
    <source>
        <dbReference type="ARBA" id="ARBA00022801"/>
    </source>
</evidence>
<dbReference type="InterPro" id="IPR027417">
    <property type="entry name" value="P-loop_NTPase"/>
</dbReference>
<accession>A0A0F9SZ59</accession>
<evidence type="ECO:0000256" key="1">
    <source>
        <dbReference type="ARBA" id="ARBA00007913"/>
    </source>
</evidence>
<name>A0A0F9SZ59_9ZZZZ</name>
<dbReference type="InterPro" id="IPR003593">
    <property type="entry name" value="AAA+_ATPase"/>
</dbReference>
<comment type="similarity">
    <text evidence="1">Belongs to the DNA2/NAM7 helicase family.</text>
</comment>
<dbReference type="InterPro" id="IPR041679">
    <property type="entry name" value="DNA2/NAM7-like_C"/>
</dbReference>
<evidence type="ECO:0000313" key="9">
    <source>
        <dbReference type="EMBL" id="KKN42096.1"/>
    </source>
</evidence>
<keyword evidence="2" id="KW-0547">Nucleotide-binding</keyword>
<sequence length="1078" mass="128071">MTEGIKEKLLRKYSKKNGTKGFSLESFILPVVKTTTVNRIMIDKFNLDDLESYSGYYQIKIRYQKVFDDNRRKDSKNLVIPSQFLNIKEEQVLINSIKTYIDELVNFDEYEFVFNFDSYKYEFVLVTKKDCFLLISLNKNKRAVRNFGLEVKFESERVLEGVVIKKTKIIIEKYLFWQYKNKKNEFYKYPRYLIEKLRPFEKFLESERKAITNDVYKPKAKYVDIDLKRSNRNQNKEVINSKIKEETTNEIAIIRFDDVIPRQLKERRNLVKIVWNEGNLENEVEKKKKKNEKSVIVKIEDWDEEELALIFSKPKAVNNLKKAMKRGKIILQENLTNHRRKQTALDLLKQPYLSPLQNLVDMMLRPEVFSPLITKKVIPFDSRIRSDKTETKNQYKALEKICSSEDLTIIQGPPGSGKTTLIVELVKQAVSRGERVLMCAPTHIAVDNILEMLDEKTDLHLQMVRIGRGYRVQKNLKKYLMDELIQNWKQFIALKPQTLENNQPEPTQNDLKRINSEFLSNVENKSGLIKDMIINTSNLVCGTSSGVVAIYGRNRFVDDFDLMIIDESSKATILEFLIAATRAKRWVIIGDQNQLPPYIEDREVRIFFQQYFKRNFNEEDIQDLNQYARKMLRNSRKRSKDLADWKISNDIKVYDFVRLLMELFRTIYEGTHFIQKQSYIKREWDEIYQLFNYDNKKILTFKQLVEILGSCYHYFYNRIYNVDDSRFQMLDYQYRMPPLLSEFISDTFYVGGLKYAESTRDHGLQIKTNKILSMFSNESFPVFTFLSTANYDDILKTDRRRRYSSSSFNPLESQLVIQVLKQIYETINADGINNCWKYKKVKDVIFNEENPFTIGVISFYAAQFKDIIRRIKNLNFIKWEHGSFYKFKDLDVNIQISIVDRFQGREKDIIIIPLTRSNKFRNIGFLKSRQRANVAFSRAKHNLIIIGNHDFYEKLSYTNKNEPYIKLIKYCRKNKLLFTLNPTMEIIENVIDSKHFSKAFLSQDEKANKVYEKFKENLDKGKMVEIQKKTTFHQKRNLPLRRERKKPSKKRSKNKVVRVISSHKFHMGQKKEDDKKGE</sequence>
<feature type="compositionally biased region" description="Basic residues" evidence="6">
    <location>
        <begin position="1033"/>
        <end position="1068"/>
    </location>
</feature>
<evidence type="ECO:0000259" key="7">
    <source>
        <dbReference type="SMART" id="SM00382"/>
    </source>
</evidence>
<evidence type="ECO:0000256" key="6">
    <source>
        <dbReference type="SAM" id="MobiDB-lite"/>
    </source>
</evidence>
<dbReference type="AlphaFoldDB" id="A0A0F9SZ59"/>
<dbReference type="Pfam" id="PF13087">
    <property type="entry name" value="AAA_12"/>
    <property type="match status" value="1"/>
</dbReference>
<feature type="domain" description="Helicase ATP-binding" evidence="8">
    <location>
        <begin position="386"/>
        <end position="611"/>
    </location>
</feature>
<dbReference type="SMART" id="SM00487">
    <property type="entry name" value="DEXDc"/>
    <property type="match status" value="1"/>
</dbReference>
<dbReference type="InterPro" id="IPR041677">
    <property type="entry name" value="DNA2/NAM7_AAA_11"/>
</dbReference>
<keyword evidence="4" id="KW-0347">Helicase</keyword>
<gene>
    <name evidence="9" type="ORF">LCGC14_0716730</name>
</gene>
<dbReference type="CDD" id="cd18808">
    <property type="entry name" value="SF1_C_Upf1"/>
    <property type="match status" value="1"/>
</dbReference>
<dbReference type="Pfam" id="PF13086">
    <property type="entry name" value="AAA_11"/>
    <property type="match status" value="2"/>
</dbReference>
<keyword evidence="3" id="KW-0378">Hydrolase</keyword>